<dbReference type="AlphaFoldDB" id="A0A426FPJ5"/>
<name>A0A426FPJ5_9BURK</name>
<dbReference type="InterPro" id="IPR050237">
    <property type="entry name" value="ATP-dep_AMP-bd_enzyme"/>
</dbReference>
<comment type="caution">
    <text evidence="11">The sequence shown here is derived from an EMBL/GenBank/DDBJ whole genome shotgun (WGS) entry which is preliminary data.</text>
</comment>
<comment type="similarity">
    <text evidence="3">Belongs to the ATP-dependent AMP-binding enzyme family.</text>
</comment>
<keyword evidence="5" id="KW-0472">Membrane</keyword>
<evidence type="ECO:0000259" key="9">
    <source>
        <dbReference type="Pfam" id="PF00501"/>
    </source>
</evidence>
<dbReference type="RefSeq" id="WP_125096833.1">
    <property type="nucleotide sequence ID" value="NZ_RRUE01000002.1"/>
</dbReference>
<comment type="subcellular location">
    <subcellularLocation>
        <location evidence="1">Membrane</location>
        <topology evidence="1">Peripheral membrane protein</topology>
    </subcellularLocation>
</comment>
<dbReference type="SUPFAM" id="SSF56801">
    <property type="entry name" value="Acetyl-CoA synthetase-like"/>
    <property type="match status" value="1"/>
</dbReference>
<evidence type="ECO:0000256" key="3">
    <source>
        <dbReference type="ARBA" id="ARBA00006432"/>
    </source>
</evidence>
<dbReference type="FunFam" id="3.40.50.12780:FF:000003">
    <property type="entry name" value="Long-chain-fatty-acid--CoA ligase FadD"/>
    <property type="match status" value="1"/>
</dbReference>
<dbReference type="OrthoDB" id="9154499at2"/>
<evidence type="ECO:0000256" key="1">
    <source>
        <dbReference type="ARBA" id="ARBA00004170"/>
    </source>
</evidence>
<dbReference type="EMBL" id="RRUE01000002">
    <property type="protein sequence ID" value="RRN44642.1"/>
    <property type="molecule type" value="Genomic_DNA"/>
</dbReference>
<dbReference type="Pfam" id="PF00501">
    <property type="entry name" value="AMP-binding"/>
    <property type="match status" value="1"/>
</dbReference>
<accession>A0A426FPJ5</accession>
<sequence length="566" mass="61972">MEQVWLKSYPAGVPAEIDPDSYPSVAAMLEEVLHRHADRDAVVCLGKVLRYGDLDRLSAQFAAWLQSLSLPRGSRVALMMPNCHAYVVALIGVMRAGMAAVNVNPLYTPRELAHQLKDSGAEILLVMENFAHTVEKALPQTVVRQVVLVSMGDLLGPLKGRVTNFVVRRVKKMVPAFRLPGAIRFAEVLAQGTKQPFRKPEVQPSDLAVLQYTGGTTGVPKGVMLTQRNIVANVLQDQAWFHPSMEQPGRPRPEGPPVFVAALPLYHIYAFMVCLLLGLHLGGKLILIPNPRDVDAVVKALKPHKAVVFPGLSTLYNLLMGHEGFRQLDFSNLRISLAGGMAVPSAVAARWREVTGCPVCEGYGLTEAAPTVACTPTDTTLHDGTVGLPLPSTEIRILDEKRQPLPAGQAGEVAVRGPQIMAGYWQREEETREFLMPDGFFLTGDVGVMDERGFLRLLDRKKDMILVSGFNVYSNEVEEVVSSHPGVKECAVVGVEDERSGQAVKAYVVRRDPALTGETLQAHCAERLTGYKRPRTIAFVKWLPKSDVGKVLRRPLRDGTAVPEAD</sequence>
<protein>
    <recommendedName>
        <fullName evidence="7">Long-chain-fatty-acid--CoA ligase</fullName>
        <ecNumber evidence="6">6.2.1.3</ecNumber>
    </recommendedName>
    <alternativeName>
        <fullName evidence="8">Long-chain acyl-CoA synthetase</fullName>
    </alternativeName>
</protein>
<dbReference type="EC" id="6.2.1.3" evidence="6"/>
<dbReference type="PANTHER" id="PTHR43767:SF8">
    <property type="entry name" value="LONG-CHAIN-FATTY-ACID--COA LIGASE"/>
    <property type="match status" value="1"/>
</dbReference>
<dbReference type="PROSITE" id="PS00455">
    <property type="entry name" value="AMP_BINDING"/>
    <property type="match status" value="1"/>
</dbReference>
<evidence type="ECO:0000313" key="11">
    <source>
        <dbReference type="EMBL" id="RRN44642.1"/>
    </source>
</evidence>
<evidence type="ECO:0000256" key="4">
    <source>
        <dbReference type="ARBA" id="ARBA00022598"/>
    </source>
</evidence>
<dbReference type="Pfam" id="PF13193">
    <property type="entry name" value="AMP-binding_C"/>
    <property type="match status" value="1"/>
</dbReference>
<keyword evidence="12" id="KW-1185">Reference proteome</keyword>
<dbReference type="InterPro" id="IPR045851">
    <property type="entry name" value="AMP-bd_C_sf"/>
</dbReference>
<gene>
    <name evidence="11" type="ORF">EHV23_10960</name>
</gene>
<organism evidence="11 12">
    <name type="scientific">Lautropia dentalis</name>
    <dbReference type="NCBI Taxonomy" id="2490857"/>
    <lineage>
        <taxon>Bacteria</taxon>
        <taxon>Pseudomonadati</taxon>
        <taxon>Pseudomonadota</taxon>
        <taxon>Betaproteobacteria</taxon>
        <taxon>Burkholderiales</taxon>
        <taxon>Burkholderiaceae</taxon>
        <taxon>Lautropia</taxon>
    </lineage>
</organism>
<dbReference type="Proteomes" id="UP000270261">
    <property type="component" value="Unassembled WGS sequence"/>
</dbReference>
<evidence type="ECO:0000313" key="12">
    <source>
        <dbReference type="Proteomes" id="UP000270261"/>
    </source>
</evidence>
<feature type="domain" description="AMP-binding enzyme C-terminal" evidence="10">
    <location>
        <begin position="476"/>
        <end position="550"/>
    </location>
</feature>
<dbReference type="InterPro" id="IPR020845">
    <property type="entry name" value="AMP-binding_CS"/>
</dbReference>
<dbReference type="GO" id="GO:0004467">
    <property type="term" value="F:long-chain fatty acid-CoA ligase activity"/>
    <property type="evidence" value="ECO:0007669"/>
    <property type="project" value="UniProtKB-EC"/>
</dbReference>
<dbReference type="InterPro" id="IPR000873">
    <property type="entry name" value="AMP-dep_synth/lig_dom"/>
</dbReference>
<dbReference type="Gene3D" id="3.30.300.30">
    <property type="match status" value="1"/>
</dbReference>
<evidence type="ECO:0000256" key="7">
    <source>
        <dbReference type="ARBA" id="ARBA00039545"/>
    </source>
</evidence>
<evidence type="ECO:0000256" key="8">
    <source>
        <dbReference type="ARBA" id="ARBA00042773"/>
    </source>
</evidence>
<dbReference type="InterPro" id="IPR042099">
    <property type="entry name" value="ANL_N_sf"/>
</dbReference>
<evidence type="ECO:0000256" key="2">
    <source>
        <dbReference type="ARBA" id="ARBA00005005"/>
    </source>
</evidence>
<keyword evidence="4 11" id="KW-0436">Ligase</keyword>
<dbReference type="CDD" id="cd05936">
    <property type="entry name" value="FC-FACS_FadD_like"/>
    <property type="match status" value="1"/>
</dbReference>
<evidence type="ECO:0000259" key="10">
    <source>
        <dbReference type="Pfam" id="PF13193"/>
    </source>
</evidence>
<dbReference type="Gene3D" id="3.40.50.12780">
    <property type="entry name" value="N-terminal domain of ligase-like"/>
    <property type="match status" value="1"/>
</dbReference>
<evidence type="ECO:0000256" key="6">
    <source>
        <dbReference type="ARBA" id="ARBA00026121"/>
    </source>
</evidence>
<evidence type="ECO:0000256" key="5">
    <source>
        <dbReference type="ARBA" id="ARBA00023136"/>
    </source>
</evidence>
<feature type="domain" description="AMP-dependent synthetase/ligase" evidence="9">
    <location>
        <begin position="30"/>
        <end position="425"/>
    </location>
</feature>
<dbReference type="PANTHER" id="PTHR43767">
    <property type="entry name" value="LONG-CHAIN-FATTY-ACID--COA LIGASE"/>
    <property type="match status" value="1"/>
</dbReference>
<dbReference type="InterPro" id="IPR025110">
    <property type="entry name" value="AMP-bd_C"/>
</dbReference>
<comment type="pathway">
    <text evidence="2">Lipid metabolism; fatty acid beta-oxidation.</text>
</comment>
<proteinExistence type="inferred from homology"/>
<reference evidence="11 12" key="1">
    <citation type="submission" date="2018-11" db="EMBL/GenBank/DDBJ databases">
        <title>Genome sequencing of Lautropia sp. KCOM 2505 (= ChDC F240).</title>
        <authorList>
            <person name="Kook J.-K."/>
            <person name="Park S.-N."/>
            <person name="Lim Y.K."/>
        </authorList>
    </citation>
    <scope>NUCLEOTIDE SEQUENCE [LARGE SCALE GENOMIC DNA]</scope>
    <source>
        <strain evidence="11 12">KCOM 2505</strain>
    </source>
</reference>
<dbReference type="GO" id="GO:0016020">
    <property type="term" value="C:membrane"/>
    <property type="evidence" value="ECO:0007669"/>
    <property type="project" value="UniProtKB-SubCell"/>
</dbReference>